<dbReference type="Proteomes" id="UP000234752">
    <property type="component" value="Chromosome eg_2"/>
</dbReference>
<keyword evidence="2" id="KW-1185">Reference proteome</keyword>
<dbReference type="InterPro" id="IPR005625">
    <property type="entry name" value="PepSY-ass_TM"/>
</dbReference>
<name>A0A2K9NHV2_9PROT</name>
<gene>
    <name evidence="1" type="ORF">C0V82_20330</name>
</gene>
<dbReference type="Pfam" id="PF03929">
    <property type="entry name" value="PepSY_TM"/>
    <property type="match status" value="1"/>
</dbReference>
<evidence type="ECO:0000313" key="1">
    <source>
        <dbReference type="EMBL" id="AUN32668.1"/>
    </source>
</evidence>
<dbReference type="KEGG" id="ncb:C0V82_20330"/>
<dbReference type="PANTHER" id="PTHR34219">
    <property type="entry name" value="IRON-REGULATED INNER MEMBRANE PROTEIN-RELATED"/>
    <property type="match status" value="1"/>
</dbReference>
<proteinExistence type="predicted"/>
<protein>
    <submittedName>
        <fullName evidence="1">PepSY domain-containing protein</fullName>
    </submittedName>
</protein>
<dbReference type="EMBL" id="CP025612">
    <property type="protein sequence ID" value="AUN32668.1"/>
    <property type="molecule type" value="Genomic_DNA"/>
</dbReference>
<organism evidence="1 2">
    <name type="scientific">Niveispirillum cyanobacteriorum</name>
    <dbReference type="NCBI Taxonomy" id="1612173"/>
    <lineage>
        <taxon>Bacteria</taxon>
        <taxon>Pseudomonadati</taxon>
        <taxon>Pseudomonadota</taxon>
        <taxon>Alphaproteobacteria</taxon>
        <taxon>Rhodospirillales</taxon>
        <taxon>Azospirillaceae</taxon>
        <taxon>Niveispirillum</taxon>
    </lineage>
</organism>
<dbReference type="AlphaFoldDB" id="A0A2K9NHV2"/>
<sequence>MKSFRQTQSALHTWTGLLVGWVLFLIFIAGTVSFWREETSRWMRPELSVTSEMRTPDDERRMVEGALAALAIRAPDATAWSISLPGPRGVGVQGVWTERSPPEEPRRPFRWPDATNSLWVDGDGQPVAVRETRGGDFWYRLHFDLHYMPVIWARWFVGFCSMVMLIAIVTGIITHKKIFREFFTFRPGKAQRSWLDGHNATAVLALPFHLMITYTGLVTLMSLYMPWGLLANFDDRAAAFAATQPNVPPAQYAATPVPMAPMGAMLDQARQTWGGVGPGSIRISNPGDASARVTMGRDLSHTILDDGEPLVFDGVTGVLLGKAPVTGAGTATRDAMVGIHAGRFSPISVRWLYFLSGLAGTVMVGTGLVMWTAKRREKLPNPARPHIGFRLVERLNVSAVAGLPLSMVTMLWANRLLPVGMEGRWHGEVNIMFIAWGLALAYAFLRPPKRGWVHLFGLTGAALVILPIFDQFSGQGMWQHLNHGDATRFWTDITFMALGLSLAAIAVKVHRHKPRIAPASVRAPKEAAMAVAGE</sequence>
<dbReference type="PANTHER" id="PTHR34219:SF4">
    <property type="entry name" value="PEPSY DOMAIN-CONTAINING PROTEIN"/>
    <property type="match status" value="1"/>
</dbReference>
<evidence type="ECO:0000313" key="2">
    <source>
        <dbReference type="Proteomes" id="UP000234752"/>
    </source>
</evidence>
<accession>A0A2K9NHV2</accession>
<dbReference type="RefSeq" id="WP_102114201.1">
    <property type="nucleotide sequence ID" value="NZ_BMGN01000010.1"/>
</dbReference>
<dbReference type="OrthoDB" id="9776609at2"/>
<reference evidence="1 2" key="1">
    <citation type="submission" date="2017-12" db="EMBL/GenBank/DDBJ databases">
        <title>Genomes of bacteria within cyanobacterial aggregates.</title>
        <authorList>
            <person name="Cai H."/>
        </authorList>
    </citation>
    <scope>NUCLEOTIDE SEQUENCE [LARGE SCALE GENOMIC DNA]</scope>
    <source>
        <strain evidence="1 2">TH16</strain>
    </source>
</reference>